<protein>
    <submittedName>
        <fullName evidence="1">Uncharacterized protein</fullName>
    </submittedName>
</protein>
<dbReference type="AlphaFoldDB" id="A0A382D9V4"/>
<evidence type="ECO:0000313" key="1">
    <source>
        <dbReference type="EMBL" id="SVB34461.1"/>
    </source>
</evidence>
<accession>A0A382D9V4</accession>
<dbReference type="EMBL" id="UINC01038044">
    <property type="protein sequence ID" value="SVB34461.1"/>
    <property type="molecule type" value="Genomic_DNA"/>
</dbReference>
<organism evidence="1">
    <name type="scientific">marine metagenome</name>
    <dbReference type="NCBI Taxonomy" id="408172"/>
    <lineage>
        <taxon>unclassified sequences</taxon>
        <taxon>metagenomes</taxon>
        <taxon>ecological metagenomes</taxon>
    </lineage>
</organism>
<proteinExistence type="predicted"/>
<sequence>MVILKVKPLWTEAQTNLFIEIKKPLQMERLFSESI</sequence>
<gene>
    <name evidence="1" type="ORF">METZ01_LOCUS187315</name>
</gene>
<reference evidence="1" key="1">
    <citation type="submission" date="2018-05" db="EMBL/GenBank/DDBJ databases">
        <authorList>
            <person name="Lanie J.A."/>
            <person name="Ng W.-L."/>
            <person name="Kazmierczak K.M."/>
            <person name="Andrzejewski T.M."/>
            <person name="Davidsen T.M."/>
            <person name="Wayne K.J."/>
            <person name="Tettelin H."/>
            <person name="Glass J.I."/>
            <person name="Rusch D."/>
            <person name="Podicherti R."/>
            <person name="Tsui H.-C.T."/>
            <person name="Winkler M.E."/>
        </authorList>
    </citation>
    <scope>NUCLEOTIDE SEQUENCE</scope>
</reference>
<name>A0A382D9V4_9ZZZZ</name>